<reference evidence="2" key="1">
    <citation type="submission" date="2016-11" db="EMBL/GenBank/DDBJ databases">
        <title>Mesorhizobium oceanicum sp. nov., isolated from deep seawater in South China Sea.</title>
        <authorList>
            <person name="Fu G.-Y."/>
        </authorList>
    </citation>
    <scope>NUCLEOTIDE SEQUENCE [LARGE SCALE GENOMIC DNA]</scope>
    <source>
        <strain evidence="2">B7</strain>
    </source>
</reference>
<organism evidence="1 2">
    <name type="scientific">Aquibium oceanicum</name>
    <dbReference type="NCBI Taxonomy" id="1670800"/>
    <lineage>
        <taxon>Bacteria</taxon>
        <taxon>Pseudomonadati</taxon>
        <taxon>Pseudomonadota</taxon>
        <taxon>Alphaproteobacteria</taxon>
        <taxon>Hyphomicrobiales</taxon>
        <taxon>Phyllobacteriaceae</taxon>
        <taxon>Aquibium</taxon>
    </lineage>
</organism>
<evidence type="ECO:0000313" key="1">
    <source>
        <dbReference type="EMBL" id="APH71380.1"/>
    </source>
</evidence>
<dbReference type="OrthoDB" id="6140227at2"/>
<proteinExistence type="predicted"/>
<evidence type="ECO:0000313" key="2">
    <source>
        <dbReference type="Proteomes" id="UP000182840"/>
    </source>
</evidence>
<sequence length="381" mass="42702">MKPPDTAAARYFDAISAALAGLDVFLRDDRSPLQNHLLVAQVIGEYIVRLENSFACWNNRLGFVESFRISRAESGFPVFQNVLELEHDRRTAEQRLAAIPPPDELRAEMVDFILRHKDFPRSLQRSMAERLYLQDVGTGLVFPPFVLPKTVRVSVNPNTRRPYYLVHWGAFDGSANLPLVYMALVEDSSPDLVDMLVTRDGKLAETVPIPLPVEGLLNPALAHRFDDFAEKNSTYGLSPATIAGNLDKDFPELHPKQLRRVVLGPFYSAGITENNSTVEAILDKVHRPQNAWLLTWTIQEVYSKSEKPARKGLWSSEPAREEFHIETDDLEAARQGVSAYEKHALIPHEAYQALYAAGEAQKIFAGYKVHVLSGGSVINDV</sequence>
<protein>
    <submittedName>
        <fullName evidence="1">Uncharacterized protein</fullName>
    </submittedName>
</protein>
<dbReference type="EMBL" id="CP018171">
    <property type="protein sequence ID" value="APH71380.1"/>
    <property type="molecule type" value="Genomic_DNA"/>
</dbReference>
<gene>
    <name evidence="1" type="ORF">BSQ44_08375</name>
</gene>
<dbReference type="KEGG" id="meso:BSQ44_08375"/>
<keyword evidence="2" id="KW-1185">Reference proteome</keyword>
<dbReference type="STRING" id="1670800.BSQ44_08375"/>
<dbReference type="AlphaFoldDB" id="A0A1L3SPT2"/>
<name>A0A1L3SPT2_9HYPH</name>
<dbReference type="Proteomes" id="UP000182840">
    <property type="component" value="Chromosome"/>
</dbReference>
<accession>A0A1L3SPT2</accession>
<dbReference type="RefSeq" id="WP_072602971.1">
    <property type="nucleotide sequence ID" value="NZ_CP018171.1"/>
</dbReference>